<protein>
    <submittedName>
        <fullName evidence="1">Type II toxin-antitoxin system HicB family antitoxin</fullName>
    </submittedName>
</protein>
<comment type="caution">
    <text evidence="1">The sequence shown here is derived from an EMBL/GenBank/DDBJ whole genome shotgun (WGS) entry which is preliminary data.</text>
</comment>
<keyword evidence="2" id="KW-1185">Reference proteome</keyword>
<organism evidence="1 2">
    <name type="scientific">Streptomyces endophyticus</name>
    <dbReference type="NCBI Taxonomy" id="714166"/>
    <lineage>
        <taxon>Bacteria</taxon>
        <taxon>Bacillati</taxon>
        <taxon>Actinomycetota</taxon>
        <taxon>Actinomycetes</taxon>
        <taxon>Kitasatosporales</taxon>
        <taxon>Streptomycetaceae</taxon>
        <taxon>Streptomyces</taxon>
    </lineage>
</organism>
<dbReference type="SUPFAM" id="SSF47598">
    <property type="entry name" value="Ribbon-helix-helix"/>
    <property type="match status" value="1"/>
</dbReference>
<dbReference type="InterPro" id="IPR013321">
    <property type="entry name" value="Arc_rbn_hlx_hlx"/>
</dbReference>
<dbReference type="Gene3D" id="1.10.1220.10">
    <property type="entry name" value="Met repressor-like"/>
    <property type="match status" value="1"/>
</dbReference>
<dbReference type="RefSeq" id="WP_326015965.1">
    <property type="nucleotide sequence ID" value="NZ_JAOZYC010000093.1"/>
</dbReference>
<dbReference type="NCBIfam" id="NF041551">
    <property type="entry name" value="YlcI_YnfO_N"/>
    <property type="match status" value="1"/>
</dbReference>
<evidence type="ECO:0000313" key="2">
    <source>
        <dbReference type="Proteomes" id="UP001354931"/>
    </source>
</evidence>
<dbReference type="Pfam" id="PF05534">
    <property type="entry name" value="HicB"/>
    <property type="match status" value="1"/>
</dbReference>
<name>A0ABU6F5U0_9ACTN</name>
<dbReference type="Proteomes" id="UP001354931">
    <property type="component" value="Unassembled WGS sequence"/>
</dbReference>
<reference evidence="1 2" key="1">
    <citation type="submission" date="2022-10" db="EMBL/GenBank/DDBJ databases">
        <authorList>
            <person name="Xie J."/>
            <person name="Shen N."/>
        </authorList>
    </citation>
    <scope>NUCLEOTIDE SEQUENCE [LARGE SCALE GENOMIC DNA]</scope>
    <source>
        <strain evidence="1 2">YIM65594</strain>
    </source>
</reference>
<proteinExistence type="predicted"/>
<evidence type="ECO:0000313" key="1">
    <source>
        <dbReference type="EMBL" id="MEB8338202.1"/>
    </source>
</evidence>
<sequence>MSTTAMTLRVPDELAPSIKQAADAAGLSVNAYVVRAARRAATLDAARQLAGLGLGQDLAGEGDAL</sequence>
<dbReference type="InterPro" id="IPR008651">
    <property type="entry name" value="Uncharacterised_HicB"/>
</dbReference>
<dbReference type="InterPro" id="IPR010985">
    <property type="entry name" value="Ribbon_hlx_hlx"/>
</dbReference>
<accession>A0ABU6F5U0</accession>
<gene>
    <name evidence="1" type="ORF">OKJ99_11925</name>
</gene>
<dbReference type="EMBL" id="JAOZYC010000093">
    <property type="protein sequence ID" value="MEB8338202.1"/>
    <property type="molecule type" value="Genomic_DNA"/>
</dbReference>